<dbReference type="EMBL" id="JBHLTM010000026">
    <property type="protein sequence ID" value="MFC0684058.1"/>
    <property type="molecule type" value="Genomic_DNA"/>
</dbReference>
<comment type="caution">
    <text evidence="2">The sequence shown here is derived from an EMBL/GenBank/DDBJ whole genome shotgun (WGS) entry which is preliminary data.</text>
</comment>
<gene>
    <name evidence="2" type="ORF">ACFFF8_05590</name>
</gene>
<feature type="transmembrane region" description="Helical" evidence="1">
    <location>
        <begin position="145"/>
        <end position="166"/>
    </location>
</feature>
<evidence type="ECO:0000256" key="1">
    <source>
        <dbReference type="SAM" id="Phobius"/>
    </source>
</evidence>
<keyword evidence="1" id="KW-1133">Transmembrane helix</keyword>
<accession>A0ABV6S7H8</accession>
<reference evidence="2 3" key="1">
    <citation type="submission" date="2024-09" db="EMBL/GenBank/DDBJ databases">
        <authorList>
            <person name="Sun Q."/>
            <person name="Mori K."/>
        </authorList>
    </citation>
    <scope>NUCLEOTIDE SEQUENCE [LARGE SCALE GENOMIC DNA]</scope>
    <source>
        <strain evidence="2 3">CICC 11035S</strain>
    </source>
</reference>
<name>A0ABV6S7H8_9SPHN</name>
<evidence type="ECO:0000313" key="2">
    <source>
        <dbReference type="EMBL" id="MFC0684058.1"/>
    </source>
</evidence>
<feature type="transmembrane region" description="Helical" evidence="1">
    <location>
        <begin position="483"/>
        <end position="505"/>
    </location>
</feature>
<dbReference type="PANTHER" id="PTHR34219">
    <property type="entry name" value="IRON-REGULATED INNER MEMBRANE PROTEIN-RELATED"/>
    <property type="match status" value="1"/>
</dbReference>
<feature type="transmembrane region" description="Helical" evidence="1">
    <location>
        <begin position="388"/>
        <end position="407"/>
    </location>
</feature>
<organism evidence="2 3">
    <name type="scientific">Novosphingobium clariflavum</name>
    <dbReference type="NCBI Taxonomy" id="2029884"/>
    <lineage>
        <taxon>Bacteria</taxon>
        <taxon>Pseudomonadati</taxon>
        <taxon>Pseudomonadota</taxon>
        <taxon>Alphaproteobacteria</taxon>
        <taxon>Sphingomonadales</taxon>
        <taxon>Sphingomonadaceae</taxon>
        <taxon>Novosphingobium</taxon>
    </lineage>
</organism>
<dbReference type="Pfam" id="PF03929">
    <property type="entry name" value="PepSY_TM"/>
    <property type="match status" value="1"/>
</dbReference>
<keyword evidence="3" id="KW-1185">Reference proteome</keyword>
<feature type="transmembrane region" description="Helical" evidence="1">
    <location>
        <begin position="419"/>
        <end position="439"/>
    </location>
</feature>
<keyword evidence="1" id="KW-0812">Transmembrane</keyword>
<feature type="transmembrane region" description="Helical" evidence="1">
    <location>
        <begin position="345"/>
        <end position="367"/>
    </location>
</feature>
<keyword evidence="1" id="KW-0472">Membrane</keyword>
<sequence length="524" mass="57307">MKQSLRQSMAWLHTWAGLVPGWVLYVIFVFGTAAFFQHEIDAWMRPELPAETRVTPRALAAADALLRTRAAGAESWSVSLPTARGGSGLELSWEMPGHDRRHGRHEGPRVTLDPATGAEIPVRETRGGFFLYRFHFDLHFMSVMWARYLVCVAALAMLVAILSGVVTHKKIFTDFFMLRLRKGQRSWLDAHNAVAVLALPFHLMITYTGLATLLFTLMPWAISANFPDRQAFYAATFPQGPERAASGVPAPVAPIGRMIAAARPRWGGALPNYISVANPGDRAGVATLYTARSQWGGGRPDSVYLDAATATRLSSTPSRPGGATATHRVMVDLHTGWFAGYGLRWLYFLSGLGGVAMAATGLCLWCVKRRARLPDPARPHFGFRLVERLNIGFISGAPIGIAGYFLANRLLPATLPGHADWEINTLFILWGGTLVWAFLRPARRAWLETLAAAAALYAAIPLVNAATTTRGLIPSLLAGDRTFAVFDLVMLALAAGFAFTGWTLARHKPRALPARKRRSEEAMA</sequence>
<proteinExistence type="predicted"/>
<feature type="transmembrane region" description="Helical" evidence="1">
    <location>
        <begin position="187"/>
        <end position="210"/>
    </location>
</feature>
<dbReference type="PANTHER" id="PTHR34219:SF4">
    <property type="entry name" value="PEPSY DOMAIN-CONTAINING PROTEIN"/>
    <property type="match status" value="1"/>
</dbReference>
<dbReference type="RefSeq" id="WP_267218333.1">
    <property type="nucleotide sequence ID" value="NZ_JAPCWC010000001.1"/>
</dbReference>
<feature type="transmembrane region" description="Helical" evidence="1">
    <location>
        <begin position="446"/>
        <end position="463"/>
    </location>
</feature>
<dbReference type="InterPro" id="IPR005625">
    <property type="entry name" value="PepSY-ass_TM"/>
</dbReference>
<evidence type="ECO:0000313" key="3">
    <source>
        <dbReference type="Proteomes" id="UP001589858"/>
    </source>
</evidence>
<protein>
    <submittedName>
        <fullName evidence="2">PepSY-associated TM helix domain-containing protein</fullName>
    </submittedName>
</protein>
<dbReference type="Proteomes" id="UP001589858">
    <property type="component" value="Unassembled WGS sequence"/>
</dbReference>
<feature type="transmembrane region" description="Helical" evidence="1">
    <location>
        <begin position="12"/>
        <end position="36"/>
    </location>
</feature>